<gene>
    <name evidence="8" type="ORF">O3P69_000442</name>
</gene>
<dbReference type="Pfam" id="PF13927">
    <property type="entry name" value="Ig_3"/>
    <property type="match status" value="1"/>
</dbReference>
<dbReference type="Gene3D" id="2.60.40.10">
    <property type="entry name" value="Immunoglobulins"/>
    <property type="match status" value="4"/>
</dbReference>
<dbReference type="InterPro" id="IPR003599">
    <property type="entry name" value="Ig_sub"/>
</dbReference>
<dbReference type="InterPro" id="IPR036179">
    <property type="entry name" value="Ig-like_dom_sf"/>
</dbReference>
<evidence type="ECO:0000313" key="9">
    <source>
        <dbReference type="Proteomes" id="UP001487740"/>
    </source>
</evidence>
<dbReference type="PANTHER" id="PTHR23278">
    <property type="entry name" value="SIDESTEP PROTEIN"/>
    <property type="match status" value="1"/>
</dbReference>
<name>A0AAW0UYA6_SCYPA</name>
<feature type="region of interest" description="Disordered" evidence="6">
    <location>
        <begin position="1"/>
        <end position="22"/>
    </location>
</feature>
<dbReference type="Pfam" id="PF08205">
    <property type="entry name" value="C2-set_2"/>
    <property type="match status" value="1"/>
</dbReference>
<keyword evidence="2" id="KW-0812">Transmembrane</keyword>
<protein>
    <recommendedName>
        <fullName evidence="7">Ig-like domain-containing protein</fullName>
    </recommendedName>
</protein>
<accession>A0AAW0UYA6</accession>
<dbReference type="InterPro" id="IPR013106">
    <property type="entry name" value="Ig_V-set"/>
</dbReference>
<evidence type="ECO:0000256" key="1">
    <source>
        <dbReference type="ARBA" id="ARBA00004167"/>
    </source>
</evidence>
<reference evidence="8 9" key="1">
    <citation type="submission" date="2023-03" db="EMBL/GenBank/DDBJ databases">
        <title>High-quality genome of Scylla paramamosain provides insights in environmental adaptation.</title>
        <authorList>
            <person name="Zhang L."/>
        </authorList>
    </citation>
    <scope>NUCLEOTIDE SEQUENCE [LARGE SCALE GENOMIC DNA]</scope>
    <source>
        <strain evidence="8">LZ_2023a</strain>
        <tissue evidence="8">Muscle</tissue>
    </source>
</reference>
<dbReference type="AlphaFoldDB" id="A0AAW0UYA6"/>
<dbReference type="Pfam" id="PF07686">
    <property type="entry name" value="V-set"/>
    <property type="match status" value="1"/>
</dbReference>
<comment type="subcellular location">
    <subcellularLocation>
        <location evidence="1">Membrane</location>
        <topology evidence="1">Single-pass membrane protein</topology>
    </subcellularLocation>
</comment>
<organism evidence="8 9">
    <name type="scientific">Scylla paramamosain</name>
    <name type="common">Mud crab</name>
    <dbReference type="NCBI Taxonomy" id="85552"/>
    <lineage>
        <taxon>Eukaryota</taxon>
        <taxon>Metazoa</taxon>
        <taxon>Ecdysozoa</taxon>
        <taxon>Arthropoda</taxon>
        <taxon>Crustacea</taxon>
        <taxon>Multicrustacea</taxon>
        <taxon>Malacostraca</taxon>
        <taxon>Eumalacostraca</taxon>
        <taxon>Eucarida</taxon>
        <taxon>Decapoda</taxon>
        <taxon>Pleocyemata</taxon>
        <taxon>Brachyura</taxon>
        <taxon>Eubrachyura</taxon>
        <taxon>Portunoidea</taxon>
        <taxon>Portunidae</taxon>
        <taxon>Portuninae</taxon>
        <taxon>Scylla</taxon>
    </lineage>
</organism>
<evidence type="ECO:0000256" key="5">
    <source>
        <dbReference type="ARBA" id="ARBA00023157"/>
    </source>
</evidence>
<feature type="domain" description="Ig-like" evidence="7">
    <location>
        <begin position="188"/>
        <end position="272"/>
    </location>
</feature>
<dbReference type="InterPro" id="IPR003598">
    <property type="entry name" value="Ig_sub2"/>
</dbReference>
<evidence type="ECO:0000256" key="4">
    <source>
        <dbReference type="ARBA" id="ARBA00023136"/>
    </source>
</evidence>
<feature type="compositionally biased region" description="Basic and acidic residues" evidence="6">
    <location>
        <begin position="1"/>
        <end position="10"/>
    </location>
</feature>
<dbReference type="InterPro" id="IPR013783">
    <property type="entry name" value="Ig-like_fold"/>
</dbReference>
<evidence type="ECO:0000256" key="3">
    <source>
        <dbReference type="ARBA" id="ARBA00022989"/>
    </source>
</evidence>
<keyword evidence="4" id="KW-0472">Membrane</keyword>
<dbReference type="Proteomes" id="UP001487740">
    <property type="component" value="Unassembled WGS sequence"/>
</dbReference>
<evidence type="ECO:0000259" key="7">
    <source>
        <dbReference type="PROSITE" id="PS50835"/>
    </source>
</evidence>
<dbReference type="InterPro" id="IPR007110">
    <property type="entry name" value="Ig-like_dom"/>
</dbReference>
<dbReference type="PROSITE" id="PS50835">
    <property type="entry name" value="IG_LIKE"/>
    <property type="match status" value="3"/>
</dbReference>
<dbReference type="SMART" id="SM00408">
    <property type="entry name" value="IGc2"/>
    <property type="match status" value="2"/>
</dbReference>
<evidence type="ECO:0000256" key="2">
    <source>
        <dbReference type="ARBA" id="ARBA00022692"/>
    </source>
</evidence>
<sequence>MQRLEPGVERGRRRGAGGGGGGGGGLGVRGSLALFFPPYLSHLPRLLMLLQGTLLIVHAYGDYEDNYIHDTGEEVEAEEVQVVEGYNATLPCTINAPPHDSPLLTLWYLGEDETPVYSYDQRLGVSGESWADPQVFQGRAHYLAHLSPPAMLIMRATVDDAHIYRCRVDFHNSNSRVAWVKLEVIVPPERVEIIPERSPVKPGDKNDVVCRAVGGKPPASVVWVQGGRVVDPNSTVEGDGTFNSLEVPASRRDLSIPFICQASNNDVTEPVTAFYTRNVTCGPVNVKVTASENPLVEGREAEITCRATGSNPPAVITWYREGRTMDAQDINVTRQDTETVSVLSLVPARQHHGLQLLCRAENPSLPLAALEQIFVLNVAYRPKAELRVEWPQDFDLLTEGGDLFLECMVESNPEPYKIKFFHDGHELVHNVSKKILVTKASLALQEVSRHTSGRYQCLASNVEGDALSNNLTIAVKCAKTVSVAGAAMLQLLGTHCDDEGQAERT</sequence>
<dbReference type="GO" id="GO:0016020">
    <property type="term" value="C:membrane"/>
    <property type="evidence" value="ECO:0007669"/>
    <property type="project" value="UniProtKB-SubCell"/>
</dbReference>
<feature type="domain" description="Ig-like" evidence="7">
    <location>
        <begin position="283"/>
        <end position="474"/>
    </location>
</feature>
<keyword evidence="3" id="KW-1133">Transmembrane helix</keyword>
<dbReference type="SUPFAM" id="SSF48726">
    <property type="entry name" value="Immunoglobulin"/>
    <property type="match status" value="4"/>
</dbReference>
<evidence type="ECO:0000313" key="8">
    <source>
        <dbReference type="EMBL" id="KAK8403322.1"/>
    </source>
</evidence>
<keyword evidence="9" id="KW-1185">Reference proteome</keyword>
<dbReference type="InterPro" id="IPR013162">
    <property type="entry name" value="CD80_C2-set"/>
</dbReference>
<dbReference type="EMBL" id="JARAKH010000006">
    <property type="protein sequence ID" value="KAK8403322.1"/>
    <property type="molecule type" value="Genomic_DNA"/>
</dbReference>
<evidence type="ECO:0000256" key="6">
    <source>
        <dbReference type="SAM" id="MobiDB-lite"/>
    </source>
</evidence>
<feature type="domain" description="Ig-like" evidence="7">
    <location>
        <begin position="44"/>
        <end position="178"/>
    </location>
</feature>
<keyword evidence="5" id="KW-1015">Disulfide bond</keyword>
<dbReference type="PANTHER" id="PTHR23278:SF19">
    <property type="entry name" value="OBSCURIN"/>
    <property type="match status" value="1"/>
</dbReference>
<comment type="caution">
    <text evidence="8">The sequence shown here is derived from an EMBL/GenBank/DDBJ whole genome shotgun (WGS) entry which is preliminary data.</text>
</comment>
<dbReference type="SMART" id="SM00409">
    <property type="entry name" value="IG"/>
    <property type="match status" value="4"/>
</dbReference>
<proteinExistence type="predicted"/>